<protein>
    <submittedName>
        <fullName evidence="1">Uncharacterized protein</fullName>
    </submittedName>
</protein>
<keyword evidence="1" id="KW-0614">Plasmid</keyword>
<gene>
    <name evidence="1" type="ordered locus">BcerKBAB4_5805</name>
</gene>
<dbReference type="HOGENOM" id="CLU_1025502_0_0_9"/>
<dbReference type="Proteomes" id="UP000002154">
    <property type="component" value="Plasmid pBWB404"/>
</dbReference>
<dbReference type="InterPro" id="IPR043733">
    <property type="entry name" value="DUF5677"/>
</dbReference>
<proteinExistence type="predicted"/>
<evidence type="ECO:0000313" key="1">
    <source>
        <dbReference type="EMBL" id="ABY46856.1"/>
    </source>
</evidence>
<dbReference type="EMBL" id="CP000907">
    <property type="protein sequence ID" value="ABY46856.1"/>
    <property type="molecule type" value="Genomic_DNA"/>
</dbReference>
<dbReference type="Pfam" id="PF18928">
    <property type="entry name" value="DUF5677"/>
    <property type="match status" value="1"/>
</dbReference>
<dbReference type="AlphaFoldDB" id="A9VVP1"/>
<accession>A9VVP1</accession>
<dbReference type="KEGG" id="bwe:BcerKBAB4_5805"/>
<reference evidence="1 2" key="1">
    <citation type="journal article" date="2008" name="Chem. Biol. Interact.">
        <title>Extending the Bacillus cereus group genomics to putative food-borne pathogens of different toxicity.</title>
        <authorList>
            <person name="Lapidus A."/>
            <person name="Goltsman E."/>
            <person name="Auger S."/>
            <person name="Galleron N."/>
            <person name="Segurens B."/>
            <person name="Dossat C."/>
            <person name="Land M.L."/>
            <person name="Broussolle V."/>
            <person name="Brillard J."/>
            <person name="Guinebretiere M.H."/>
            <person name="Sanchis V."/>
            <person name="Nguen-The C."/>
            <person name="Lereclus D."/>
            <person name="Richardson P."/>
            <person name="Wincker P."/>
            <person name="Weissenbach J."/>
            <person name="Ehrlich S.D."/>
            <person name="Sorokin A."/>
        </authorList>
    </citation>
    <scope>NUCLEOTIDE SEQUENCE [LARGE SCALE GENOMIC DNA]</scope>
    <source>
        <strain evidence="2">KBAB4</strain>
        <plasmid evidence="1 2">pBWB404</plasmid>
    </source>
</reference>
<dbReference type="RefSeq" id="WP_012260092.1">
    <property type="nucleotide sequence ID" value="NC_010183.1"/>
</dbReference>
<sequence length="271" mass="31488">MNSHLEVLSKSIRFGEETLKNMERKKGLPIEHKIIIALYRKLLEQVDGNYILADHELEGPARVLLRSAMETFLSLMYISQEKRKIQDRAFSYYVGFLKAELKIANDPLIFDDSIELEDKKYSELDIKEIESILNQKQFKKVLNEWERNNEKTRYEPKWYSLFKGPTSVNGIVKKLADKDMDLLYGLLSMEAHGYQALSAVKHRDLTNDDFALQPIRNNIADETIKLTRVLLTSVTMRIINLITPEYNPDLIKFAKEIGIISKTHPFVIPKI</sequence>
<geneLocation type="plasmid" evidence="1 2">
    <name>pBWB404</name>
</geneLocation>
<organism evidence="1 2">
    <name type="scientific">Bacillus mycoides (strain KBAB4)</name>
    <name type="common">Bacillus weihenstephanensis</name>
    <dbReference type="NCBI Taxonomy" id="315730"/>
    <lineage>
        <taxon>Bacteria</taxon>
        <taxon>Bacillati</taxon>
        <taxon>Bacillota</taxon>
        <taxon>Bacilli</taxon>
        <taxon>Bacillales</taxon>
        <taxon>Bacillaceae</taxon>
        <taxon>Bacillus</taxon>
        <taxon>Bacillus cereus group</taxon>
    </lineage>
</organism>
<evidence type="ECO:0000313" key="2">
    <source>
        <dbReference type="Proteomes" id="UP000002154"/>
    </source>
</evidence>
<name>A9VVP1_BACMK</name>